<dbReference type="InterPro" id="IPR016181">
    <property type="entry name" value="Acyl_CoA_acyltransferase"/>
</dbReference>
<evidence type="ECO:0000313" key="12">
    <source>
        <dbReference type="EMBL" id="CAB5672921.1"/>
    </source>
</evidence>
<evidence type="ECO:0000256" key="5">
    <source>
        <dbReference type="ARBA" id="ARBA00023315"/>
    </source>
</evidence>
<evidence type="ECO:0000256" key="10">
    <source>
        <dbReference type="ARBA" id="ARBA00047785"/>
    </source>
</evidence>
<dbReference type="AlphaFoldDB" id="A0AA35GHZ1"/>
<dbReference type="EC" id="2.3.2.30" evidence="7"/>
<dbReference type="PANTHER" id="PTHR37323">
    <property type="entry name" value="GCN5-RELATED N-ACETYLTRANSFERASE"/>
    <property type="match status" value="1"/>
</dbReference>
<evidence type="ECO:0000259" key="11">
    <source>
        <dbReference type="SMART" id="SM00563"/>
    </source>
</evidence>
<evidence type="ECO:0000256" key="4">
    <source>
        <dbReference type="ARBA" id="ARBA00023098"/>
    </source>
</evidence>
<dbReference type="SUPFAM" id="SSF55729">
    <property type="entry name" value="Acyl-CoA N-acyltransferases (Nat)"/>
    <property type="match status" value="1"/>
</dbReference>
<dbReference type="Pfam" id="PF13444">
    <property type="entry name" value="Acetyltransf_5"/>
    <property type="match status" value="1"/>
</dbReference>
<comment type="similarity">
    <text evidence="6">Belongs to the acetyltransferase family. OlsB subfamily.</text>
</comment>
<organism evidence="12 13">
    <name type="scientific">Comamonas aquatica</name>
    <dbReference type="NCBI Taxonomy" id="225991"/>
    <lineage>
        <taxon>Bacteria</taxon>
        <taxon>Pseudomonadati</taxon>
        <taxon>Pseudomonadota</taxon>
        <taxon>Betaproteobacteria</taxon>
        <taxon>Burkholderiales</taxon>
        <taxon>Comamonadaceae</taxon>
        <taxon>Comamonas</taxon>
    </lineage>
</organism>
<dbReference type="RefSeq" id="WP_234686488.1">
    <property type="nucleotide sequence ID" value="NZ_CAHPRW010000017.1"/>
</dbReference>
<keyword evidence="5 12" id="KW-0012">Acyltransferase</keyword>
<evidence type="ECO:0000256" key="9">
    <source>
        <dbReference type="ARBA" id="ARBA00045724"/>
    </source>
</evidence>
<proteinExistence type="inferred from homology"/>
<keyword evidence="3" id="KW-0808">Transferase</keyword>
<dbReference type="InterPro" id="IPR052351">
    <property type="entry name" value="Ornithine_N-alpha-AT"/>
</dbReference>
<keyword evidence="2" id="KW-0444">Lipid biosynthesis</keyword>
<comment type="pathway">
    <text evidence="1">Lipid metabolism.</text>
</comment>
<dbReference type="CDD" id="cd07986">
    <property type="entry name" value="LPLAT_ACT14924-like"/>
    <property type="match status" value="1"/>
</dbReference>
<dbReference type="Proteomes" id="UP000834458">
    <property type="component" value="Unassembled WGS sequence"/>
</dbReference>
<dbReference type="InterPro" id="IPR045746">
    <property type="entry name" value="ACT14924-like_Acyltransf_dom"/>
</dbReference>
<comment type="catalytic activity">
    <reaction evidence="10">
        <text>a (3R)-hydroxyacyl-[ACP] + L-ornithine = a lyso-ornithine lipid + holo-[ACP] + H(+)</text>
        <dbReference type="Rhea" id="RHEA:20633"/>
        <dbReference type="Rhea" id="RHEA-COMP:9685"/>
        <dbReference type="Rhea" id="RHEA-COMP:9945"/>
        <dbReference type="ChEBI" id="CHEBI:15378"/>
        <dbReference type="ChEBI" id="CHEBI:46911"/>
        <dbReference type="ChEBI" id="CHEBI:64479"/>
        <dbReference type="ChEBI" id="CHEBI:78827"/>
        <dbReference type="ChEBI" id="CHEBI:138482"/>
        <dbReference type="EC" id="2.3.2.30"/>
    </reaction>
    <physiologicalReaction direction="left-to-right" evidence="10">
        <dbReference type="Rhea" id="RHEA:20634"/>
    </physiologicalReaction>
</comment>
<dbReference type="GO" id="GO:0006629">
    <property type="term" value="P:lipid metabolic process"/>
    <property type="evidence" value="ECO:0007669"/>
    <property type="project" value="UniProtKB-KW"/>
</dbReference>
<protein>
    <recommendedName>
        <fullName evidence="8">L-ornithine N(alpha)-acyltransferase</fullName>
        <ecNumber evidence="7">2.3.2.30</ecNumber>
    </recommendedName>
</protein>
<evidence type="ECO:0000256" key="3">
    <source>
        <dbReference type="ARBA" id="ARBA00022679"/>
    </source>
</evidence>
<evidence type="ECO:0000256" key="7">
    <source>
        <dbReference type="ARBA" id="ARBA00039058"/>
    </source>
</evidence>
<dbReference type="SMART" id="SM00563">
    <property type="entry name" value="PlsC"/>
    <property type="match status" value="1"/>
</dbReference>
<dbReference type="PANTHER" id="PTHR37323:SF1">
    <property type="entry name" value="L-ORNITHINE N(ALPHA)-ACYLTRANSFERASE"/>
    <property type="match status" value="1"/>
</dbReference>
<name>A0AA35GHZ1_9BURK</name>
<feature type="domain" description="Phospholipid/glycerol acyltransferase" evidence="11">
    <location>
        <begin position="81"/>
        <end position="198"/>
    </location>
</feature>
<reference evidence="12" key="1">
    <citation type="submission" date="2020-05" db="EMBL/GenBank/DDBJ databases">
        <authorList>
            <person name="Delgado-Blas J."/>
        </authorList>
    </citation>
    <scope>NUCLEOTIDE SEQUENCE</scope>
    <source>
        <strain evidence="12">BB1454</strain>
    </source>
</reference>
<dbReference type="Pfam" id="PF19576">
    <property type="entry name" value="Acyltransf_2"/>
    <property type="match status" value="1"/>
</dbReference>
<gene>
    <name evidence="12" type="ORF">GHA_00964</name>
</gene>
<evidence type="ECO:0000313" key="13">
    <source>
        <dbReference type="Proteomes" id="UP000834458"/>
    </source>
</evidence>
<dbReference type="EMBL" id="CAHPSC010000009">
    <property type="protein sequence ID" value="CAB5672921.1"/>
    <property type="molecule type" value="Genomic_DNA"/>
</dbReference>
<evidence type="ECO:0000256" key="8">
    <source>
        <dbReference type="ARBA" id="ARBA00039866"/>
    </source>
</evidence>
<keyword evidence="4" id="KW-0443">Lipid metabolism</keyword>
<dbReference type="GO" id="GO:0043810">
    <property type="term" value="F:ornithine-acyl [acyl carrier protein] N-acyltransferase activity"/>
    <property type="evidence" value="ECO:0007669"/>
    <property type="project" value="UniProtKB-EC"/>
</dbReference>
<comment type="function">
    <text evidence="9">Catalyzes the first step in the biosynthesis of ornithine lipids, which are phosphorus-free membrane lipids. Catalyzes the 3-hydroxyacyl-acyl carrier protein-dependent acylation of ornithine to form lyso-ornithine lipid (LOL).</text>
</comment>
<sequence length="586" mass="65517">MISVDQIVDLHLPQLQRHPRLSQGVRGVLRRLLREQSFRSFAQQYPHLEGFQFVEQVLEHFAFSTAVRDNERERIPAHGRVVIIANHPIGSLDGLALLNMVGGIRRDVKIVANGLLAELAPLKRLLLPVTMMGGRSAARQLKAIMEHLQGEGAVIIFPAGEVSRLHPEGVRDGRWNPGFLRLAGQAQAPIVPIHIDGRNSALFYGASLLYKPLATLLLVKEMFGQHQKSIALRIGHPIPHSSYGSLPVEPEAAAKLLRKHLYRVAQDKPNLLKVETAIAHPVNRSALAQAVTACELLGETPDGKRIHLFRGPLDSPILREVGRLRELSFRAVGEGSGARRDLDRYDAHYDHLILWDPQDLEIAGAYRMARTAQVLAEQGVEALYTHSLFEFTPGMQSFLQQGLELGRSFVQPRYWGKRSLDYLWFGIGAYIQRYPECRYLFGPVSISREMPQAARDLLIYHYRTHYGAACLAHARRPYVPGEGLEMCSQFTGEDSAADFVRLKHLLAHMGSSVPTLYKQYAEVAEPGGVRFLDFGVDPDFSHCVDGLVLVDVQRLKPHKRDRYMPRREAEAVTEAVTEVVTATAAA</sequence>
<dbReference type="InterPro" id="IPR002123">
    <property type="entry name" value="Plipid/glycerol_acylTrfase"/>
</dbReference>
<evidence type="ECO:0000256" key="6">
    <source>
        <dbReference type="ARBA" id="ARBA00038095"/>
    </source>
</evidence>
<dbReference type="SUPFAM" id="SSF69593">
    <property type="entry name" value="Glycerol-3-phosphate (1)-acyltransferase"/>
    <property type="match status" value="1"/>
</dbReference>
<evidence type="ECO:0000256" key="2">
    <source>
        <dbReference type="ARBA" id="ARBA00022516"/>
    </source>
</evidence>
<comment type="caution">
    <text evidence="12">The sequence shown here is derived from an EMBL/GenBank/DDBJ whole genome shotgun (WGS) entry which is preliminary data.</text>
</comment>
<accession>A0AA35GHZ1</accession>
<evidence type="ECO:0000256" key="1">
    <source>
        <dbReference type="ARBA" id="ARBA00005189"/>
    </source>
</evidence>